<accession>B0M9N5</accession>
<keyword evidence="2" id="KW-1185">Reference proteome</keyword>
<gene>
    <name evidence="1" type="ORF">ANACAC_00257</name>
</gene>
<comment type="caution">
    <text evidence="1">The sequence shown here is derived from an EMBL/GenBank/DDBJ whole genome shotgun (WGS) entry which is preliminary data.</text>
</comment>
<protein>
    <submittedName>
        <fullName evidence="1">Uncharacterized protein</fullName>
    </submittedName>
</protein>
<proteinExistence type="predicted"/>
<sequence>MFCLFSQETKKRWAERPSYNRSSHELENYIGRLIKTSVYVSFFLLFLP</sequence>
<dbReference type="EMBL" id="ABAX03000002">
    <property type="protein sequence ID" value="EDR99007.1"/>
    <property type="molecule type" value="Genomic_DNA"/>
</dbReference>
<dbReference type="AlphaFoldDB" id="B0M9N5"/>
<reference evidence="1" key="1">
    <citation type="submission" date="2007-11" db="EMBL/GenBank/DDBJ databases">
        <authorList>
            <person name="Fulton L."/>
            <person name="Clifton S."/>
            <person name="Fulton B."/>
            <person name="Xu J."/>
            <person name="Minx P."/>
            <person name="Pepin K.H."/>
            <person name="Johnson M."/>
            <person name="Thiruvilangam P."/>
            <person name="Bhonagiri V."/>
            <person name="Nash W.E."/>
            <person name="Mardis E.R."/>
            <person name="Wilson R.K."/>
        </authorList>
    </citation>
    <scope>NUCLEOTIDE SEQUENCE [LARGE SCALE GENOMIC DNA]</scope>
    <source>
        <strain evidence="1">DSM 14662</strain>
    </source>
</reference>
<organism evidence="1 2">
    <name type="scientific">Anaerostipes caccae (strain DSM 14662 / CCUG 47493 / JCM 13470 / NCIMB 13811 / L1-92)</name>
    <dbReference type="NCBI Taxonomy" id="411490"/>
    <lineage>
        <taxon>Bacteria</taxon>
        <taxon>Bacillati</taxon>
        <taxon>Bacillota</taxon>
        <taxon>Clostridia</taxon>
        <taxon>Lachnospirales</taxon>
        <taxon>Lachnospiraceae</taxon>
        <taxon>Anaerostipes</taxon>
    </lineage>
</organism>
<evidence type="ECO:0000313" key="2">
    <source>
        <dbReference type="Proteomes" id="UP000004935"/>
    </source>
</evidence>
<name>B0M9N5_ANACD</name>
<dbReference type="HOGENOM" id="CLU_3148762_0_0_9"/>
<reference evidence="1" key="2">
    <citation type="submission" date="2013-11" db="EMBL/GenBank/DDBJ databases">
        <title>Draft genome sequence of Anaerostipes caccae (DSM 14662).</title>
        <authorList>
            <person name="Sudarsanam P."/>
            <person name="Ley R."/>
            <person name="Guruge J."/>
            <person name="Turnbaugh P.J."/>
            <person name="Mahowald M."/>
            <person name="Liep D."/>
            <person name="Gordon J."/>
        </authorList>
    </citation>
    <scope>NUCLEOTIDE SEQUENCE</scope>
    <source>
        <strain evidence="1">DSM 14662</strain>
    </source>
</reference>
<dbReference type="Proteomes" id="UP000004935">
    <property type="component" value="Unassembled WGS sequence"/>
</dbReference>
<evidence type="ECO:0000313" key="1">
    <source>
        <dbReference type="EMBL" id="EDR99007.1"/>
    </source>
</evidence>